<evidence type="ECO:0000313" key="3">
    <source>
        <dbReference type="Proteomes" id="UP000502006"/>
    </source>
</evidence>
<evidence type="ECO:0000313" key="2">
    <source>
        <dbReference type="EMBL" id="QJT30675.1"/>
    </source>
</evidence>
<dbReference type="Pfam" id="PF04403">
    <property type="entry name" value="PqiA"/>
    <property type="match status" value="1"/>
</dbReference>
<feature type="transmembrane region" description="Helical" evidence="1">
    <location>
        <begin position="94"/>
        <end position="119"/>
    </location>
</feature>
<sequence>MSDLHSVIVCPACDLLIERKLLPMRRHAHCPRCHQHLYGRYAFRPSQLMALTITGFLLLPSTLFEPLLYLRLAGVNSDANLLKGILMLFGEGELWVASLVLWCAVLAPVGLLLGIFSLASGLAKRWHMLAPTLKAVEVFRHWAMLEVYIVSLMVALFKLIDIADVRLGGGLLSLGILMLLNMTLLILFDPAPYWERIPLQNASQETEHDPDQRP</sequence>
<organism evidence="2 3">
    <name type="scientific">Aeromonas media</name>
    <dbReference type="NCBI Taxonomy" id="651"/>
    <lineage>
        <taxon>Bacteria</taxon>
        <taxon>Pseudomonadati</taxon>
        <taxon>Pseudomonadota</taxon>
        <taxon>Gammaproteobacteria</taxon>
        <taxon>Aeromonadales</taxon>
        <taxon>Aeromonadaceae</taxon>
        <taxon>Aeromonas</taxon>
    </lineage>
</organism>
<dbReference type="InterPro" id="IPR007498">
    <property type="entry name" value="PqiA-like"/>
</dbReference>
<keyword evidence="1" id="KW-1133">Transmembrane helix</keyword>
<protein>
    <submittedName>
        <fullName evidence="2">Paraquat-inducible protein A</fullName>
    </submittedName>
</protein>
<dbReference type="RefSeq" id="WP_171268972.1">
    <property type="nucleotide sequence ID" value="NZ_CP038444.1"/>
</dbReference>
<dbReference type="AlphaFoldDB" id="A0AAE7DQ78"/>
<evidence type="ECO:0000256" key="1">
    <source>
        <dbReference type="SAM" id="Phobius"/>
    </source>
</evidence>
<name>A0AAE7DQ78_AERME</name>
<feature type="transmembrane region" description="Helical" evidence="1">
    <location>
        <begin position="167"/>
        <end position="188"/>
    </location>
</feature>
<feature type="transmembrane region" description="Helical" evidence="1">
    <location>
        <begin position="139"/>
        <end position="160"/>
    </location>
</feature>
<dbReference type="Proteomes" id="UP000502006">
    <property type="component" value="Chromosome"/>
</dbReference>
<keyword evidence="1" id="KW-0812">Transmembrane</keyword>
<gene>
    <name evidence="2" type="ORF">E4186_11170</name>
</gene>
<dbReference type="EMBL" id="CP038444">
    <property type="protein sequence ID" value="QJT30675.1"/>
    <property type="molecule type" value="Genomic_DNA"/>
</dbReference>
<reference evidence="2 3" key="1">
    <citation type="submission" date="2019-03" db="EMBL/GenBank/DDBJ databases">
        <title>Novel transposon Tn6433 accelerates the dissemination of tet(E) in Aeromonas from aerobic biofilm under oxytetracycline stress.</title>
        <authorList>
            <person name="Shi Y."/>
            <person name="Tian Z."/>
            <person name="Zhang Y."/>
            <person name="Zhang H."/>
            <person name="Yang M."/>
        </authorList>
    </citation>
    <scope>NUCLEOTIDE SEQUENCE [LARGE SCALE GENOMIC DNA]</scope>
    <source>
        <strain evidence="2 3">T5-8</strain>
    </source>
</reference>
<feature type="transmembrane region" description="Helical" evidence="1">
    <location>
        <begin position="48"/>
        <end position="73"/>
    </location>
</feature>
<proteinExistence type="predicted"/>
<keyword evidence="1" id="KW-0472">Membrane</keyword>
<accession>A0AAE7DQ78</accession>